<dbReference type="Pfam" id="PF26082">
    <property type="entry name" value="zf-C2H2_AcuF"/>
    <property type="match status" value="1"/>
</dbReference>
<feature type="domain" description="Oxidoreductase acuF-like C2H2 type zinc-finger" evidence="3">
    <location>
        <begin position="297"/>
        <end position="324"/>
    </location>
</feature>
<feature type="coiled-coil region" evidence="1">
    <location>
        <begin position="73"/>
        <end position="100"/>
    </location>
</feature>
<dbReference type="PANTHER" id="PTHR35391">
    <property type="entry name" value="C2H2-TYPE DOMAIN-CONTAINING PROTEIN-RELATED"/>
    <property type="match status" value="1"/>
</dbReference>
<evidence type="ECO:0000259" key="3">
    <source>
        <dbReference type="Pfam" id="PF26082"/>
    </source>
</evidence>
<evidence type="ECO:0000313" key="5">
    <source>
        <dbReference type="Proteomes" id="UP000304928"/>
    </source>
</evidence>
<evidence type="ECO:0000256" key="1">
    <source>
        <dbReference type="SAM" id="Coils"/>
    </source>
</evidence>
<feature type="region of interest" description="Disordered" evidence="2">
    <location>
        <begin position="473"/>
        <end position="561"/>
    </location>
</feature>
<dbReference type="EMBL" id="QZAR01000201">
    <property type="protein sequence ID" value="THW84923.1"/>
    <property type="molecule type" value="Genomic_DNA"/>
</dbReference>
<dbReference type="Proteomes" id="UP000304928">
    <property type="component" value="Unassembled WGS sequence"/>
</dbReference>
<feature type="compositionally biased region" description="Polar residues" evidence="2">
    <location>
        <begin position="551"/>
        <end position="561"/>
    </location>
</feature>
<evidence type="ECO:0000256" key="2">
    <source>
        <dbReference type="SAM" id="MobiDB-lite"/>
    </source>
</evidence>
<evidence type="ECO:0000313" key="4">
    <source>
        <dbReference type="EMBL" id="THW84923.1"/>
    </source>
</evidence>
<dbReference type="PANTHER" id="PTHR35391:SF5">
    <property type="entry name" value="DUF6590 DOMAIN-CONTAINING PROTEIN"/>
    <property type="match status" value="1"/>
</dbReference>
<accession>A0A4S9AZ74</accession>
<feature type="compositionally biased region" description="Acidic residues" evidence="2">
    <location>
        <begin position="473"/>
        <end position="504"/>
    </location>
</feature>
<reference evidence="4 5" key="1">
    <citation type="submission" date="2018-10" db="EMBL/GenBank/DDBJ databases">
        <title>Fifty Aureobasidium pullulans genomes reveal a recombining polyextremotolerant generalist.</title>
        <authorList>
            <person name="Gostincar C."/>
            <person name="Turk M."/>
            <person name="Zajc J."/>
            <person name="Gunde-Cimerman N."/>
        </authorList>
    </citation>
    <scope>NUCLEOTIDE SEQUENCE [LARGE SCALE GENOMIC DNA]</scope>
    <source>
        <strain evidence="4 5">EXF-10507</strain>
    </source>
</reference>
<sequence length="561" mass="62990">MTDPHHGVLAKLSCAAFQQMQELSYFVKSHPSEIQTPLNDALIRFQMWARNINAFQNNELSLEYRVGDAPRLRESFETRLKDLQEDLSDLKDTLSTISDEDIAIFVFSELEPMKEPASTLWEDTEATLTFAQDSCLDLFQLLKAINEDVSSLFKLSALIKQAIHRDAYATALARVIDIQVVDIEADIELIGGQFPRLKQPSLQWLRLRLAKANHVRRLYLEDHGEHDDSKMASEGTESDLAETASELDLEKLHMFLESNDAIHDNQSRASFVSSVMETSSDQSLTVRDLEDVRQGEEVFVCPYCESVQTLETQAAWRRHVLGDLRAREIDRIAAEECVFCDWPTKISKSNTATFRADKILVKQEEYRRHVCSHLEQAVLLTATTATIEEGFESDGSQDVLREDPQNTEKSEAHSLCCNSGRLTLQRKHSLAQVRPSFTTVDSEVPQEKAADEQGEPLDAAESLFTPCVPVFEEDGYSGDNAIESDDNDYEDSSDADYEDSSDDDGGLRMVRRRSAPYTSSGGKGLKVSSPYFSRHPRRGTGSSAFPKKSSRSGSNNSMKNS</sequence>
<feature type="compositionally biased region" description="Basic and acidic residues" evidence="2">
    <location>
        <begin position="399"/>
        <end position="412"/>
    </location>
</feature>
<gene>
    <name evidence="4" type="ORF">D6D15_08471</name>
</gene>
<feature type="region of interest" description="Disordered" evidence="2">
    <location>
        <begin position="392"/>
        <end position="412"/>
    </location>
</feature>
<feature type="region of interest" description="Disordered" evidence="2">
    <location>
        <begin position="434"/>
        <end position="457"/>
    </location>
</feature>
<name>A0A4S9AZ74_AURPU</name>
<dbReference type="InterPro" id="IPR058925">
    <property type="entry name" value="zf-C2H2_AcuF"/>
</dbReference>
<protein>
    <recommendedName>
        <fullName evidence="3">Oxidoreductase acuF-like C2H2 type zinc-finger domain-containing protein</fullName>
    </recommendedName>
</protein>
<dbReference type="AlphaFoldDB" id="A0A4S9AZ74"/>
<keyword evidence="1" id="KW-0175">Coiled coil</keyword>
<comment type="caution">
    <text evidence="4">The sequence shown here is derived from an EMBL/GenBank/DDBJ whole genome shotgun (WGS) entry which is preliminary data.</text>
</comment>
<organism evidence="4 5">
    <name type="scientific">Aureobasidium pullulans</name>
    <name type="common">Black yeast</name>
    <name type="synonym">Pullularia pullulans</name>
    <dbReference type="NCBI Taxonomy" id="5580"/>
    <lineage>
        <taxon>Eukaryota</taxon>
        <taxon>Fungi</taxon>
        <taxon>Dikarya</taxon>
        <taxon>Ascomycota</taxon>
        <taxon>Pezizomycotina</taxon>
        <taxon>Dothideomycetes</taxon>
        <taxon>Dothideomycetidae</taxon>
        <taxon>Dothideales</taxon>
        <taxon>Saccotheciaceae</taxon>
        <taxon>Aureobasidium</taxon>
    </lineage>
</organism>
<proteinExistence type="predicted"/>